<sequence length="578" mass="64628">MAESKSDRVKRSLTGLVDLNDRSTSHFDDVVRRFTQHPWQNPNSILSDAETRRQYAINIRNKIRLESDPNYKMTLAHLAVILVAPLAALQPEGNLSSELVTETQSSDSGPIPASSLLNTLNNTWHFVHRFMQEDQTNLFKKAVDSSRASSGRPHTDGSLPKKKKAKKRTGNERDECFHRDGQACIVMRTSDPDVCHILPYSFNSSEENARETEIMFGATKVLMSPDFFQKYLGIIANPKRVGGSDKSWNLVNLNMQLHRWWGMAFWGFKPVDARAKDPAHQVTLQWHWMPRVTDRLGPGGRDENKRYPRDDVQLEGDDTHVAKLVSDINAFDAAGQPSPLSDGTGNVQAFLPTGELVQSGHLFKVTLPSEEYAQMFREMMDLQWACITLFRLKGGAGPEDLPTLNNDDNDDSWKLPIKKWLDNIVILLTAEAGSKQPSPDMKSTPSSMGPQPPALEPITAASSSKRLPVRPVAMQPLVKKPVVRGGFLSRQRGSPGPSQTLQPRLPQQRQSQPQQRQPSLHELAQRRIRARAEAEAAAEMAETETRTLPKKGTKDKEGKDSSQLDASGLKKENVNPFK</sequence>
<proteinExistence type="predicted"/>
<feature type="compositionally biased region" description="Low complexity" evidence="1">
    <location>
        <begin position="497"/>
        <end position="520"/>
    </location>
</feature>
<dbReference type="Proteomes" id="UP000530670">
    <property type="component" value="Unassembled WGS sequence"/>
</dbReference>
<evidence type="ECO:0000313" key="2">
    <source>
        <dbReference type="EMBL" id="KAF5618780.1"/>
    </source>
</evidence>
<gene>
    <name evidence="2" type="ORF">FTJAE_12141</name>
</gene>
<feature type="region of interest" description="Disordered" evidence="1">
    <location>
        <begin position="487"/>
        <end position="578"/>
    </location>
</feature>
<organism evidence="2 3">
    <name type="scientific">Fusarium tjaetaba</name>
    <dbReference type="NCBI Taxonomy" id="1567544"/>
    <lineage>
        <taxon>Eukaryota</taxon>
        <taxon>Fungi</taxon>
        <taxon>Dikarya</taxon>
        <taxon>Ascomycota</taxon>
        <taxon>Pezizomycotina</taxon>
        <taxon>Sordariomycetes</taxon>
        <taxon>Hypocreomycetidae</taxon>
        <taxon>Hypocreales</taxon>
        <taxon>Nectriaceae</taxon>
        <taxon>Fusarium</taxon>
        <taxon>Fusarium fujikuroi species complex</taxon>
    </lineage>
</organism>
<protein>
    <recommendedName>
        <fullName evidence="4">HNH nuclease domain-containing protein</fullName>
    </recommendedName>
</protein>
<reference evidence="2 3" key="1">
    <citation type="submission" date="2020-05" db="EMBL/GenBank/DDBJ databases">
        <title>Identification and distribution of gene clusters putatively required for synthesis of sphingolipid metabolism inhibitors in phylogenetically diverse species of the filamentous fungus Fusarium.</title>
        <authorList>
            <person name="Kim H.-S."/>
            <person name="Busman M."/>
            <person name="Brown D.W."/>
            <person name="Divon H."/>
            <person name="Uhlig S."/>
            <person name="Proctor R.H."/>
        </authorList>
    </citation>
    <scope>NUCLEOTIDE SEQUENCE [LARGE SCALE GENOMIC DNA]</scope>
    <source>
        <strain evidence="2 3">NRRL 66243</strain>
    </source>
</reference>
<dbReference type="RefSeq" id="XP_037200789.1">
    <property type="nucleotide sequence ID" value="XM_037345159.1"/>
</dbReference>
<evidence type="ECO:0000256" key="1">
    <source>
        <dbReference type="SAM" id="MobiDB-lite"/>
    </source>
</evidence>
<comment type="caution">
    <text evidence="2">The sequence shown here is derived from an EMBL/GenBank/DDBJ whole genome shotgun (WGS) entry which is preliminary data.</text>
</comment>
<keyword evidence="3" id="KW-1185">Reference proteome</keyword>
<evidence type="ECO:0000313" key="3">
    <source>
        <dbReference type="Proteomes" id="UP000530670"/>
    </source>
</evidence>
<feature type="region of interest" description="Disordered" evidence="1">
    <location>
        <begin position="141"/>
        <end position="174"/>
    </location>
</feature>
<feature type="compositionally biased region" description="Basic and acidic residues" evidence="1">
    <location>
        <begin position="543"/>
        <end position="578"/>
    </location>
</feature>
<name>A0A8H5QP72_9HYPO</name>
<dbReference type="EMBL" id="JAAQRI010000321">
    <property type="protein sequence ID" value="KAF5618780.1"/>
    <property type="molecule type" value="Genomic_DNA"/>
</dbReference>
<feature type="region of interest" description="Disordered" evidence="1">
    <location>
        <begin position="432"/>
        <end position="467"/>
    </location>
</feature>
<evidence type="ECO:0008006" key="4">
    <source>
        <dbReference type="Google" id="ProtNLM"/>
    </source>
</evidence>
<accession>A0A8H5QP72</accession>
<dbReference type="OrthoDB" id="5416097at2759"/>
<dbReference type="GeneID" id="59297429"/>
<dbReference type="AlphaFoldDB" id="A0A8H5QP72"/>
<feature type="compositionally biased region" description="Polar residues" evidence="1">
    <location>
        <begin position="435"/>
        <end position="449"/>
    </location>
</feature>